<feature type="transmembrane region" description="Helical" evidence="1">
    <location>
        <begin position="21"/>
        <end position="38"/>
    </location>
</feature>
<feature type="domain" description="Heparan-alpha-glucosaminide N-acetyltransferase catalytic" evidence="2">
    <location>
        <begin position="16"/>
        <end position="237"/>
    </location>
</feature>
<organism evidence="3 4">
    <name type="scientific">Luteipulveratus flavus</name>
    <dbReference type="NCBI Taxonomy" id="3031728"/>
    <lineage>
        <taxon>Bacteria</taxon>
        <taxon>Bacillati</taxon>
        <taxon>Actinomycetota</taxon>
        <taxon>Actinomycetes</taxon>
        <taxon>Micrococcales</taxon>
        <taxon>Dermacoccaceae</taxon>
        <taxon>Luteipulveratus</taxon>
    </lineage>
</organism>
<feature type="transmembrane region" description="Helical" evidence="1">
    <location>
        <begin position="229"/>
        <end position="249"/>
    </location>
</feature>
<keyword evidence="1" id="KW-0812">Transmembrane</keyword>
<dbReference type="EMBL" id="JAROAV010000024">
    <property type="protein sequence ID" value="MDF8264162.1"/>
    <property type="molecule type" value="Genomic_DNA"/>
</dbReference>
<evidence type="ECO:0000259" key="2">
    <source>
        <dbReference type="Pfam" id="PF07786"/>
    </source>
</evidence>
<protein>
    <submittedName>
        <fullName evidence="3">Heparan-alpha-glucosaminide N-acetyltransferase</fullName>
    </submittedName>
</protein>
<dbReference type="Proteomes" id="UP001528912">
    <property type="component" value="Unassembled WGS sequence"/>
</dbReference>
<proteinExistence type="predicted"/>
<feature type="transmembrane region" description="Helical" evidence="1">
    <location>
        <begin position="141"/>
        <end position="159"/>
    </location>
</feature>
<feature type="transmembrane region" description="Helical" evidence="1">
    <location>
        <begin position="58"/>
        <end position="79"/>
    </location>
</feature>
<evidence type="ECO:0000313" key="3">
    <source>
        <dbReference type="EMBL" id="MDF8264162.1"/>
    </source>
</evidence>
<gene>
    <name evidence="3" type="ORF">P4R38_07915</name>
</gene>
<keyword evidence="1" id="KW-1133">Transmembrane helix</keyword>
<reference evidence="3 4" key="1">
    <citation type="submission" date="2023-03" db="EMBL/GenBank/DDBJ databases">
        <title>YIM 133296 draft genome.</title>
        <authorList>
            <person name="Xiong L."/>
        </authorList>
    </citation>
    <scope>NUCLEOTIDE SEQUENCE [LARGE SCALE GENOMIC DNA]</scope>
    <source>
        <strain evidence="3 4">YIM 133296</strain>
    </source>
</reference>
<dbReference type="Pfam" id="PF07786">
    <property type="entry name" value="HGSNAT_cat"/>
    <property type="match status" value="1"/>
</dbReference>
<evidence type="ECO:0000256" key="1">
    <source>
        <dbReference type="SAM" id="Phobius"/>
    </source>
</evidence>
<accession>A0ABT6C770</accession>
<dbReference type="InterPro" id="IPR012429">
    <property type="entry name" value="HGSNAT_cat"/>
</dbReference>
<keyword evidence="1" id="KW-0472">Membrane</keyword>
<keyword evidence="4" id="KW-1185">Reference proteome</keyword>
<sequence length="250" mass="26947">MTLTARRRPASTTATRLVAVDVVRGVAILAVIAFHLTWDLGSLDLIGTHIGSTPWGRAISHTIAGTFLLLVGVSLVLAHRERFRAASFWRREVQLVGYAVLVSVATYLFLPHQWVSFGILHAIAVSSVLALPFVHASRATAVGAIGLAVALPQLVTIPGDSRWWSWTGLTEGVRPTIDSAPLLPMLALTLAGVLVMRSLQGSATEERLASWRPERGAGGALAFLGRHTLAIYLLHQPVLLVLLHGYVLLR</sequence>
<comment type="caution">
    <text evidence="3">The sequence shown here is derived from an EMBL/GenBank/DDBJ whole genome shotgun (WGS) entry which is preliminary data.</text>
</comment>
<dbReference type="RefSeq" id="WP_277191783.1">
    <property type="nucleotide sequence ID" value="NZ_JAROAV010000024.1"/>
</dbReference>
<name>A0ABT6C770_9MICO</name>
<feature type="transmembrane region" description="Helical" evidence="1">
    <location>
        <begin position="91"/>
        <end position="110"/>
    </location>
</feature>
<evidence type="ECO:0000313" key="4">
    <source>
        <dbReference type="Proteomes" id="UP001528912"/>
    </source>
</evidence>
<feature type="transmembrane region" description="Helical" evidence="1">
    <location>
        <begin position="116"/>
        <end position="134"/>
    </location>
</feature>